<evidence type="ECO:0000313" key="2">
    <source>
        <dbReference type="EMBL" id="SHG08981.1"/>
    </source>
</evidence>
<dbReference type="OrthoDB" id="9808976at2"/>
<dbReference type="RefSeq" id="WP_073319469.1">
    <property type="nucleotide sequence ID" value="NZ_FQWD01000002.1"/>
</dbReference>
<evidence type="ECO:0000259" key="1">
    <source>
        <dbReference type="Pfam" id="PF13480"/>
    </source>
</evidence>
<dbReference type="GO" id="GO:0016740">
    <property type="term" value="F:transferase activity"/>
    <property type="evidence" value="ECO:0007669"/>
    <property type="project" value="UniProtKB-KW"/>
</dbReference>
<dbReference type="SUPFAM" id="SSF55729">
    <property type="entry name" value="Acyl-CoA N-acyltransferases (Nat)"/>
    <property type="match status" value="1"/>
</dbReference>
<reference evidence="3" key="1">
    <citation type="submission" date="2016-11" db="EMBL/GenBank/DDBJ databases">
        <authorList>
            <person name="Varghese N."/>
            <person name="Submissions S."/>
        </authorList>
    </citation>
    <scope>NUCLEOTIDE SEQUENCE [LARGE SCALE GENOMIC DNA]</scope>
    <source>
        <strain evidence="3">CGMCC 1.8995</strain>
    </source>
</reference>
<dbReference type="AlphaFoldDB" id="A0A1M5GZ39"/>
<dbReference type="InterPro" id="IPR016181">
    <property type="entry name" value="Acyl_CoA_acyltransferase"/>
</dbReference>
<protein>
    <submittedName>
        <fullName evidence="2">Acetyltransferase (GNAT) domain-containing protein</fullName>
    </submittedName>
</protein>
<feature type="domain" description="BioF2-like acetyltransferase" evidence="1">
    <location>
        <begin position="176"/>
        <end position="324"/>
    </location>
</feature>
<gene>
    <name evidence="2" type="ORF">SAMN05216361_1236</name>
</gene>
<dbReference type="InterPro" id="IPR038740">
    <property type="entry name" value="BioF2-like_GNAT_dom"/>
</dbReference>
<evidence type="ECO:0000313" key="3">
    <source>
        <dbReference type="Proteomes" id="UP000184520"/>
    </source>
</evidence>
<dbReference type="EMBL" id="FQWD01000002">
    <property type="protein sequence ID" value="SHG08981.1"/>
    <property type="molecule type" value="Genomic_DNA"/>
</dbReference>
<dbReference type="Proteomes" id="UP000184520">
    <property type="component" value="Unassembled WGS sequence"/>
</dbReference>
<name>A0A1M5GZ39_9ALTE</name>
<dbReference type="STRING" id="634436.SAMN05216361_1236"/>
<accession>A0A1M5GZ39</accession>
<organism evidence="2 3">
    <name type="scientific">Marisediminitalea aggregata</name>
    <dbReference type="NCBI Taxonomy" id="634436"/>
    <lineage>
        <taxon>Bacteria</taxon>
        <taxon>Pseudomonadati</taxon>
        <taxon>Pseudomonadota</taxon>
        <taxon>Gammaproteobacteria</taxon>
        <taxon>Alteromonadales</taxon>
        <taxon>Alteromonadaceae</taxon>
        <taxon>Marisediminitalea</taxon>
    </lineage>
</organism>
<dbReference type="Gene3D" id="3.40.630.30">
    <property type="match status" value="1"/>
</dbReference>
<keyword evidence="2" id="KW-0808">Transferase</keyword>
<proteinExistence type="predicted"/>
<keyword evidence="3" id="KW-1185">Reference proteome</keyword>
<sequence length="364" mass="41986">MQLRLVVQHTFELQEVAFATKALAARLPAPPPFIQPFWLLPWLKQNQDKQPVWLQCFDGDNLVASVFAVITPSQGIHSPFTCGWFNKTGDPTRDQIWIEFNDLLAEPQWHQEAVTLVLDWCKKNARDWRLEITSSPAPWLAHPGFYCDSTSIPGYAVLLSPTFADKDSFLASCSGNTRSRIRRAIKYLQAHYGDITVRDFGPNPPAEILREMSAFHLQRWKEDPQGSGFSNPDFVAFHQALMQSDSDDPRCNILGFYAGKQCIGYTYNLLCNDKVYFYLSGINYIESSNRFQPGLVIHTYAISHYAKQAFKRYDFMGGDSQYKRSLSNHSYSLYMLRLLRKDWLTSLYQCVKTLKTQFFKRKSH</sequence>
<dbReference type="Pfam" id="PF13480">
    <property type="entry name" value="Acetyltransf_6"/>
    <property type="match status" value="1"/>
</dbReference>